<comment type="cofactor">
    <cofactor evidence="1">
        <name>Mg(2+)</name>
        <dbReference type="ChEBI" id="CHEBI:18420"/>
    </cofactor>
</comment>
<dbReference type="SUPFAM" id="SSF52374">
    <property type="entry name" value="Nucleotidylyl transferase"/>
    <property type="match status" value="1"/>
</dbReference>
<evidence type="ECO:0000256" key="7">
    <source>
        <dbReference type="ARBA" id="ARBA00022741"/>
    </source>
</evidence>
<dbReference type="NCBIfam" id="TIGR00482">
    <property type="entry name" value="nicotinate (nicotinamide) nucleotide adenylyltransferase"/>
    <property type="match status" value="1"/>
</dbReference>
<keyword evidence="8 12" id="KW-0067">ATP-binding</keyword>
<comment type="function">
    <text evidence="11">Catalyzes the formation of NAD(+) from nicotinamide mononucleotide (NMN) and ATP. Can also use the deamidated form; nicotinic acid mononucleotide (NaMN) as substrate with the same efficiency. Can use triazofurin monophosphate (TrMP) as substrate. Can also use GTP and ITP as nucleotide donors. Also catalyzes the reverse reaction, i.e. the pyrophosphorolytic cleavage of NAD(+). For the pyrophosphorolytic activity, can use NAD(+), NADH, NaAD, nicotinic acid adenine dinucleotide phosphate (NHD), nicotinamide guanine dinucleotide (NGD) as substrates. Fails to cleave phosphorylated dinucleotides NADP(+), NADPH and NaADP(+). Protects against axonal degeneration following injury. May be involved in the maintenance of axonal integrity. Also functions as a stress-response chaperone protein that prevents toxic aggregation of proteins; this function may be independent of its NAD(+) synthesis activity.</text>
</comment>
<reference evidence="14" key="2">
    <citation type="submission" date="2022-06" db="UniProtKB">
        <authorList>
            <consortium name="EnsemblMetazoa"/>
        </authorList>
    </citation>
    <scope>IDENTIFICATION</scope>
</reference>
<dbReference type="EnsemblMetazoa" id="XM_029489733.1">
    <property type="protein sequence ID" value="XP_029345593.1"/>
    <property type="gene ID" value="LOC100168929"/>
</dbReference>
<comment type="similarity">
    <text evidence="12">Belongs to the eukaryotic NMN adenylyltransferase family.</text>
</comment>
<keyword evidence="6 12" id="KW-0548">Nucleotidyltransferase</keyword>
<evidence type="ECO:0000259" key="13">
    <source>
        <dbReference type="Pfam" id="PF01467"/>
    </source>
</evidence>
<reference evidence="15" key="1">
    <citation type="submission" date="2010-06" db="EMBL/GenBank/DDBJ databases">
        <authorList>
            <person name="Jiang H."/>
            <person name="Abraham K."/>
            <person name="Ali S."/>
            <person name="Alsbrooks S.L."/>
            <person name="Anim B.N."/>
            <person name="Anosike U.S."/>
            <person name="Attaway T."/>
            <person name="Bandaranaike D.P."/>
            <person name="Battles P.K."/>
            <person name="Bell S.N."/>
            <person name="Bell A.V."/>
            <person name="Beltran B."/>
            <person name="Bickham C."/>
            <person name="Bustamante Y."/>
            <person name="Caleb T."/>
            <person name="Canada A."/>
            <person name="Cardenas V."/>
            <person name="Carter K."/>
            <person name="Chacko J."/>
            <person name="Chandrabose M.N."/>
            <person name="Chavez D."/>
            <person name="Chavez A."/>
            <person name="Chen L."/>
            <person name="Chu H.-S."/>
            <person name="Claassen K.J."/>
            <person name="Cockrell R."/>
            <person name="Collins M."/>
            <person name="Cooper J.A."/>
            <person name="Cree A."/>
            <person name="Curry S.M."/>
            <person name="Da Y."/>
            <person name="Dao M.D."/>
            <person name="Das B."/>
            <person name="Davila M.-L."/>
            <person name="Davy-Carroll L."/>
            <person name="Denson S."/>
            <person name="Dinh H."/>
            <person name="Ebong V.E."/>
            <person name="Edwards J.R."/>
            <person name="Egan A."/>
            <person name="El-Daye J."/>
            <person name="Escobedo L."/>
            <person name="Fernandez S."/>
            <person name="Fernando P.R."/>
            <person name="Flagg N."/>
            <person name="Forbes L.D."/>
            <person name="Fowler R.G."/>
            <person name="Fu Q."/>
            <person name="Gabisi R.A."/>
            <person name="Ganer J."/>
            <person name="Garbino Pronczuk A."/>
            <person name="Garcia R.M."/>
            <person name="Garner T."/>
            <person name="Garrett T.E."/>
            <person name="Gonzalez D.A."/>
            <person name="Hamid H."/>
            <person name="Hawkins E.S."/>
            <person name="Hirani K."/>
            <person name="Hogues M.E."/>
            <person name="Hollins B."/>
            <person name="Hsiao C.-H."/>
            <person name="Jabil R."/>
            <person name="James M.L."/>
            <person name="Jhangiani S.N."/>
            <person name="Johnson B."/>
            <person name="Johnson Q."/>
            <person name="Joshi V."/>
            <person name="Kalu J.B."/>
            <person name="Kam C."/>
            <person name="Kashfia A."/>
            <person name="Keebler J."/>
            <person name="Kisamo H."/>
            <person name="Kovar C.L."/>
            <person name="Lago L.A."/>
            <person name="Lai C.-Y."/>
            <person name="Laidlaw J."/>
            <person name="Lara F."/>
            <person name="Le T.-K."/>
            <person name="Lee S.L."/>
            <person name="Legall F.H."/>
            <person name="Lemon S.J."/>
            <person name="Lewis L.R."/>
            <person name="Li B."/>
            <person name="Liu Y."/>
            <person name="Liu Y.-S."/>
            <person name="Lopez J."/>
            <person name="Lozado R.J."/>
            <person name="Lu J."/>
            <person name="Madu R.C."/>
            <person name="Maheshwari M."/>
            <person name="Maheshwari R."/>
            <person name="Malloy K."/>
            <person name="Martinez E."/>
            <person name="Mathew T."/>
            <person name="Mercado I.C."/>
            <person name="Mercado C."/>
            <person name="Meyer B."/>
            <person name="Montgomery K."/>
            <person name="Morgan M.B."/>
            <person name="Munidasa M."/>
            <person name="Nazareth L.V."/>
            <person name="Nelson J."/>
            <person name="Ng B.M."/>
            <person name="Nguyen N.B."/>
            <person name="Nguyen P.Q."/>
            <person name="Nguyen T."/>
            <person name="Obregon M."/>
            <person name="Okwuonu G.O."/>
            <person name="Onwere C.G."/>
            <person name="Orozco G."/>
            <person name="Parra A."/>
            <person name="Patel S."/>
            <person name="Patil S."/>
            <person name="Perez A."/>
            <person name="Perez Y."/>
            <person name="Pham C."/>
            <person name="Primus E.L."/>
            <person name="Pu L.-L."/>
            <person name="Puazo M."/>
            <person name="Qin X."/>
            <person name="Quiroz J.B."/>
            <person name="Reese J."/>
            <person name="Richards S."/>
            <person name="Rives C.M."/>
            <person name="Robberts R."/>
            <person name="Ruiz S.J."/>
            <person name="Ruiz M.J."/>
            <person name="Santibanez J."/>
            <person name="Schneider B.W."/>
            <person name="Sisson I."/>
            <person name="Smith M."/>
            <person name="Sodergren E."/>
            <person name="Song X.-Z."/>
            <person name="Song B.B."/>
            <person name="Summersgill H."/>
            <person name="Thelus R."/>
            <person name="Thornton R.D."/>
            <person name="Trejos Z.Y."/>
            <person name="Usmani K."/>
            <person name="Vattathil S."/>
            <person name="Villasana D."/>
            <person name="Walker D.L."/>
            <person name="Wang S."/>
            <person name="Wang K."/>
            <person name="White C.S."/>
            <person name="Williams A.C."/>
            <person name="Williamson J."/>
            <person name="Wilson K."/>
            <person name="Woghiren I.O."/>
            <person name="Woodworth J.R."/>
            <person name="Worley K.C."/>
            <person name="Wright R.A."/>
            <person name="Wu W."/>
            <person name="Young L."/>
            <person name="Zhang L."/>
            <person name="Zhang J."/>
            <person name="Zhu Y."/>
            <person name="Muzny D.M."/>
            <person name="Weinstock G."/>
            <person name="Gibbs R.A."/>
        </authorList>
    </citation>
    <scope>NUCLEOTIDE SEQUENCE [LARGE SCALE GENOMIC DNA]</scope>
    <source>
        <strain evidence="15">LSR1</strain>
    </source>
</reference>
<dbReference type="GO" id="GO:0005759">
    <property type="term" value="C:mitochondrial matrix"/>
    <property type="evidence" value="ECO:0007669"/>
    <property type="project" value="UniProtKB-ARBA"/>
</dbReference>
<keyword evidence="15" id="KW-1185">Reference proteome</keyword>
<dbReference type="GO" id="GO:0000309">
    <property type="term" value="F:nicotinamide-nucleotide adenylyltransferase activity"/>
    <property type="evidence" value="ECO:0007669"/>
    <property type="project" value="UniProtKB-EC"/>
</dbReference>
<keyword evidence="4 12" id="KW-0662">Pyridine nucleotide biosynthesis</keyword>
<evidence type="ECO:0000313" key="14">
    <source>
        <dbReference type="EnsemblMetazoa" id="XP_029345593.1"/>
    </source>
</evidence>
<evidence type="ECO:0000256" key="5">
    <source>
        <dbReference type="ARBA" id="ARBA00022679"/>
    </source>
</evidence>
<keyword evidence="9 12" id="KW-0520">NAD</keyword>
<evidence type="ECO:0000256" key="6">
    <source>
        <dbReference type="ARBA" id="ARBA00022695"/>
    </source>
</evidence>
<comment type="catalytic activity">
    <reaction evidence="12">
        <text>beta-nicotinamide D-ribonucleotide + ATP + H(+) = diphosphate + NAD(+)</text>
        <dbReference type="Rhea" id="RHEA:21360"/>
        <dbReference type="ChEBI" id="CHEBI:14649"/>
        <dbReference type="ChEBI" id="CHEBI:15378"/>
        <dbReference type="ChEBI" id="CHEBI:30616"/>
        <dbReference type="ChEBI" id="CHEBI:33019"/>
        <dbReference type="ChEBI" id="CHEBI:57540"/>
        <dbReference type="EC" id="2.7.7.1"/>
    </reaction>
</comment>
<sequence length="344" mass="39231">MFLDNKNIILLSTGSFNPPTNMHLRMFEIARDHLNRLGHTICGGLMSPTHDSYKKKDLAPSLHRCAMIEQALVALPWVKMSDWEVKQNGWTRTRQVLQYHQNHLNMIITSRLNGAIKVDTSLFPLQFIENLDANDSNQNRAVNVRLLCGADLLESFAVPGLWNDDDIEAIVRDYGLVVVSRSGSNPHKFIYESNVLTKYMANIIVVTEWITNEVSSTKVRRALSRNESVKFLISELVESYIKEHGLYETLNNKYSNNDILDVNSKTIFLSPSPSNKTHKTYQMDDKKLNIDEPDNLPCTEKRVINCEKTKVRNVAESKENFTRVAIQVSESGIIEVISDMETMV</sequence>
<evidence type="ECO:0000256" key="10">
    <source>
        <dbReference type="ARBA" id="ARBA00023128"/>
    </source>
</evidence>
<evidence type="ECO:0000256" key="1">
    <source>
        <dbReference type="ARBA" id="ARBA00001946"/>
    </source>
</evidence>
<comment type="subunit">
    <text evidence="3">Homotetramer.</text>
</comment>
<proteinExistence type="inferred from homology"/>
<dbReference type="InterPro" id="IPR051182">
    <property type="entry name" value="Euk_NMN_adenylyltrnsfrase"/>
</dbReference>
<keyword evidence="5 12" id="KW-0808">Transferase</keyword>
<evidence type="ECO:0000256" key="9">
    <source>
        <dbReference type="ARBA" id="ARBA00023027"/>
    </source>
</evidence>
<dbReference type="PANTHER" id="PTHR12039">
    <property type="entry name" value="NICOTINAMIDE MONONUCLEOTIDE ADENYLYLTRANSFERASE"/>
    <property type="match status" value="1"/>
</dbReference>
<dbReference type="EC" id="2.7.7.18" evidence="12"/>
<comment type="subcellular location">
    <subcellularLocation>
        <location evidence="2">Mitochondrion</location>
    </subcellularLocation>
</comment>
<dbReference type="InterPro" id="IPR014729">
    <property type="entry name" value="Rossmann-like_a/b/a_fold"/>
</dbReference>
<evidence type="ECO:0000256" key="2">
    <source>
        <dbReference type="ARBA" id="ARBA00004173"/>
    </source>
</evidence>
<comment type="catalytic activity">
    <reaction evidence="12">
        <text>nicotinate beta-D-ribonucleotide + ATP + H(+) = deamido-NAD(+) + diphosphate</text>
        <dbReference type="Rhea" id="RHEA:22860"/>
        <dbReference type="ChEBI" id="CHEBI:15378"/>
        <dbReference type="ChEBI" id="CHEBI:30616"/>
        <dbReference type="ChEBI" id="CHEBI:33019"/>
        <dbReference type="ChEBI" id="CHEBI:57502"/>
        <dbReference type="ChEBI" id="CHEBI:58437"/>
        <dbReference type="EC" id="2.7.7.18"/>
    </reaction>
</comment>
<dbReference type="Gene3D" id="3.40.50.620">
    <property type="entry name" value="HUPs"/>
    <property type="match status" value="1"/>
</dbReference>
<evidence type="ECO:0000256" key="3">
    <source>
        <dbReference type="ARBA" id="ARBA00011881"/>
    </source>
</evidence>
<dbReference type="AlphaFoldDB" id="A0A8R2JRR4"/>
<evidence type="ECO:0000313" key="15">
    <source>
        <dbReference type="Proteomes" id="UP000007819"/>
    </source>
</evidence>
<protein>
    <recommendedName>
        <fullName evidence="12">Nicotinamide-nucleotide adenylyltransferase</fullName>
        <ecNumber evidence="12">2.7.7.1</ecNumber>
        <ecNumber evidence="12">2.7.7.18</ecNumber>
    </recommendedName>
</protein>
<dbReference type="InterPro" id="IPR004821">
    <property type="entry name" value="Cyt_trans-like"/>
</dbReference>
<dbReference type="FunFam" id="3.40.50.620:FF:000221">
    <property type="entry name" value="Nicotinamide/nicotinic acid mononucleotide adenylyltransferase 3"/>
    <property type="match status" value="1"/>
</dbReference>
<evidence type="ECO:0000256" key="4">
    <source>
        <dbReference type="ARBA" id="ARBA00022642"/>
    </source>
</evidence>
<comment type="pathway">
    <text evidence="12">Cofactor biosynthesis; NAD(+) biosynthesis; NAD(+) from nicotinamide D-ribonucleotide: step 1/1.</text>
</comment>
<dbReference type="GO" id="GO:0005524">
    <property type="term" value="F:ATP binding"/>
    <property type="evidence" value="ECO:0007669"/>
    <property type="project" value="UniProtKB-KW"/>
</dbReference>
<evidence type="ECO:0000256" key="12">
    <source>
        <dbReference type="RuleBase" id="RU362021"/>
    </source>
</evidence>
<dbReference type="PANTHER" id="PTHR12039:SF0">
    <property type="entry name" value="NICOTINAMIDE-NUCLEOTIDE ADENYLYLTRANSFERASE"/>
    <property type="match status" value="1"/>
</dbReference>
<keyword evidence="10" id="KW-0496">Mitochondrion</keyword>
<dbReference type="Pfam" id="PF01467">
    <property type="entry name" value="CTP_transf_like"/>
    <property type="match status" value="1"/>
</dbReference>
<dbReference type="EC" id="2.7.7.1" evidence="12"/>
<evidence type="ECO:0000256" key="8">
    <source>
        <dbReference type="ARBA" id="ARBA00022840"/>
    </source>
</evidence>
<name>A0A8R2JRR4_ACYPI</name>
<feature type="domain" description="Cytidyltransferase-like" evidence="13">
    <location>
        <begin position="13"/>
        <end position="221"/>
    </location>
</feature>
<dbReference type="GO" id="GO:0004515">
    <property type="term" value="F:nicotinate-nucleotide adenylyltransferase activity"/>
    <property type="evidence" value="ECO:0007669"/>
    <property type="project" value="UniProtKB-EC"/>
</dbReference>
<dbReference type="OrthoDB" id="422187at2759"/>
<dbReference type="GO" id="GO:0009435">
    <property type="term" value="P:NAD+ biosynthetic process"/>
    <property type="evidence" value="ECO:0007669"/>
    <property type="project" value="InterPro"/>
</dbReference>
<organism evidence="14 15">
    <name type="scientific">Acyrthosiphon pisum</name>
    <name type="common">Pea aphid</name>
    <dbReference type="NCBI Taxonomy" id="7029"/>
    <lineage>
        <taxon>Eukaryota</taxon>
        <taxon>Metazoa</taxon>
        <taxon>Ecdysozoa</taxon>
        <taxon>Arthropoda</taxon>
        <taxon>Hexapoda</taxon>
        <taxon>Insecta</taxon>
        <taxon>Pterygota</taxon>
        <taxon>Neoptera</taxon>
        <taxon>Paraneoptera</taxon>
        <taxon>Hemiptera</taxon>
        <taxon>Sternorrhyncha</taxon>
        <taxon>Aphidomorpha</taxon>
        <taxon>Aphidoidea</taxon>
        <taxon>Aphididae</taxon>
        <taxon>Macrosiphini</taxon>
        <taxon>Acyrthosiphon</taxon>
    </lineage>
</organism>
<keyword evidence="7 12" id="KW-0547">Nucleotide-binding</keyword>
<evidence type="ECO:0000256" key="11">
    <source>
        <dbReference type="ARBA" id="ARBA00093425"/>
    </source>
</evidence>
<dbReference type="InterPro" id="IPR005248">
    <property type="entry name" value="NadD/NMNAT"/>
</dbReference>
<accession>A0A8R2JRR4</accession>
<dbReference type="Proteomes" id="UP000007819">
    <property type="component" value="Chromosome A2"/>
</dbReference>